<protein>
    <submittedName>
        <fullName evidence="1">Deacetylase</fullName>
    </submittedName>
</protein>
<comment type="caution">
    <text evidence="1">The sequence shown here is derived from an EMBL/GenBank/DDBJ whole genome shotgun (WGS) entry which is preliminary data.</text>
</comment>
<sequence length="103" mass="12140">MKMYGVNEVFAVLKDNKITTNIESVRRWLREGALEGEASNSRKEGWKISEEALQRFLELRLPTNKMNEEKESINATNIVLIKEQARKEMWFEVTEKNVWEGHN</sequence>
<dbReference type="EMBL" id="JAUSUB010000001">
    <property type="protein sequence ID" value="MDQ0268533.1"/>
    <property type="molecule type" value="Genomic_DNA"/>
</dbReference>
<dbReference type="Proteomes" id="UP001238088">
    <property type="component" value="Unassembled WGS sequence"/>
</dbReference>
<gene>
    <name evidence="1" type="ORF">J2S17_000402</name>
</gene>
<reference evidence="1 2" key="1">
    <citation type="submission" date="2023-07" db="EMBL/GenBank/DDBJ databases">
        <title>Genomic Encyclopedia of Type Strains, Phase IV (KMG-IV): sequencing the most valuable type-strain genomes for metagenomic binning, comparative biology and taxonomic classification.</title>
        <authorList>
            <person name="Goeker M."/>
        </authorList>
    </citation>
    <scope>NUCLEOTIDE SEQUENCE [LARGE SCALE GENOMIC DNA]</scope>
    <source>
        <strain evidence="1 2">DSM 23494</strain>
    </source>
</reference>
<proteinExistence type="predicted"/>
<dbReference type="RefSeq" id="WP_307471356.1">
    <property type="nucleotide sequence ID" value="NZ_JAUSUB010000001.1"/>
</dbReference>
<name>A0ABU0ADK8_9BACI</name>
<evidence type="ECO:0000313" key="1">
    <source>
        <dbReference type="EMBL" id="MDQ0268533.1"/>
    </source>
</evidence>
<organism evidence="1 2">
    <name type="scientific">Cytobacillus purgationiresistens</name>
    <dbReference type="NCBI Taxonomy" id="863449"/>
    <lineage>
        <taxon>Bacteria</taxon>
        <taxon>Bacillati</taxon>
        <taxon>Bacillota</taxon>
        <taxon>Bacilli</taxon>
        <taxon>Bacillales</taxon>
        <taxon>Bacillaceae</taxon>
        <taxon>Cytobacillus</taxon>
    </lineage>
</organism>
<accession>A0ABU0ADK8</accession>
<keyword evidence="2" id="KW-1185">Reference proteome</keyword>
<evidence type="ECO:0000313" key="2">
    <source>
        <dbReference type="Proteomes" id="UP001238088"/>
    </source>
</evidence>